<accession>A0A4D6MFJ9</accession>
<name>A0A4D6MFJ9_VIGUN</name>
<keyword evidence="3" id="KW-1185">Reference proteome</keyword>
<sequence>MRHTLNFINLGKCDDDEIESEPITDISLRGARLVGVSSVKVTVSFEYGTIHHLLEFPSGGGGGGGMRKSHRGGEGPVKEKPILGNLVSFGEQRATENLERDINRTQPNTIDTVPFCFGMEEEDDHDDGDEA</sequence>
<evidence type="ECO:0000313" key="2">
    <source>
        <dbReference type="EMBL" id="QCD99530.1"/>
    </source>
</evidence>
<evidence type="ECO:0000313" key="3">
    <source>
        <dbReference type="Proteomes" id="UP000501690"/>
    </source>
</evidence>
<organism evidence="2 3">
    <name type="scientific">Vigna unguiculata</name>
    <name type="common">Cowpea</name>
    <dbReference type="NCBI Taxonomy" id="3917"/>
    <lineage>
        <taxon>Eukaryota</taxon>
        <taxon>Viridiplantae</taxon>
        <taxon>Streptophyta</taxon>
        <taxon>Embryophyta</taxon>
        <taxon>Tracheophyta</taxon>
        <taxon>Spermatophyta</taxon>
        <taxon>Magnoliopsida</taxon>
        <taxon>eudicotyledons</taxon>
        <taxon>Gunneridae</taxon>
        <taxon>Pentapetalae</taxon>
        <taxon>rosids</taxon>
        <taxon>fabids</taxon>
        <taxon>Fabales</taxon>
        <taxon>Fabaceae</taxon>
        <taxon>Papilionoideae</taxon>
        <taxon>50 kb inversion clade</taxon>
        <taxon>NPAAA clade</taxon>
        <taxon>indigoferoid/millettioid clade</taxon>
        <taxon>Phaseoleae</taxon>
        <taxon>Vigna</taxon>
    </lineage>
</organism>
<dbReference type="Proteomes" id="UP000501690">
    <property type="component" value="Linkage Group LG7"/>
</dbReference>
<dbReference type="EMBL" id="CP039351">
    <property type="protein sequence ID" value="QCD99530.1"/>
    <property type="molecule type" value="Genomic_DNA"/>
</dbReference>
<feature type="compositionally biased region" description="Basic and acidic residues" evidence="1">
    <location>
        <begin position="71"/>
        <end position="81"/>
    </location>
</feature>
<protein>
    <submittedName>
        <fullName evidence="2">Uncharacterized protein</fullName>
    </submittedName>
</protein>
<reference evidence="2 3" key="1">
    <citation type="submission" date="2019-04" db="EMBL/GenBank/DDBJ databases">
        <title>An improved genome assembly and genetic linkage map for asparagus bean, Vigna unguiculata ssp. sesquipedialis.</title>
        <authorList>
            <person name="Xia Q."/>
            <person name="Zhang R."/>
            <person name="Dong Y."/>
        </authorList>
    </citation>
    <scope>NUCLEOTIDE SEQUENCE [LARGE SCALE GENOMIC DNA]</scope>
    <source>
        <tissue evidence="2">Leaf</tissue>
    </source>
</reference>
<dbReference type="AlphaFoldDB" id="A0A4D6MFJ9"/>
<gene>
    <name evidence="2" type="ORF">DEO72_LG7g813</name>
</gene>
<evidence type="ECO:0000256" key="1">
    <source>
        <dbReference type="SAM" id="MobiDB-lite"/>
    </source>
</evidence>
<feature type="region of interest" description="Disordered" evidence="1">
    <location>
        <begin position="56"/>
        <end position="84"/>
    </location>
</feature>
<proteinExistence type="predicted"/>